<evidence type="ECO:0000313" key="2">
    <source>
        <dbReference type="EMBL" id="KML49960.1"/>
    </source>
</evidence>
<dbReference type="PATRIC" id="fig|292.27.peg.5862"/>
<gene>
    <name evidence="2" type="ORF">VL15_27340</name>
</gene>
<name>A0A0J5WLL3_BURCE</name>
<evidence type="ECO:0000313" key="3">
    <source>
        <dbReference type="Proteomes" id="UP000036338"/>
    </source>
</evidence>
<accession>A0A0J5WLL3</accession>
<dbReference type="AlphaFoldDB" id="A0A0J5WLL3"/>
<dbReference type="RefSeq" id="WP_048249788.1">
    <property type="nucleotide sequence ID" value="NZ_LDWR01000048.1"/>
</dbReference>
<reference evidence="2 3" key="1">
    <citation type="submission" date="2015-05" db="EMBL/GenBank/DDBJ databases">
        <title>Draft genome of Burkholderia cepacia LK29.</title>
        <authorList>
            <person name="Chan X.Y."/>
        </authorList>
    </citation>
    <scope>NUCLEOTIDE SEQUENCE [LARGE SCALE GENOMIC DNA]</scope>
    <source>
        <strain evidence="2 3">LK29</strain>
    </source>
</reference>
<organism evidence="2 3">
    <name type="scientific">Burkholderia cepacia</name>
    <name type="common">Pseudomonas cepacia</name>
    <dbReference type="NCBI Taxonomy" id="292"/>
    <lineage>
        <taxon>Bacteria</taxon>
        <taxon>Pseudomonadati</taxon>
        <taxon>Pseudomonadota</taxon>
        <taxon>Betaproteobacteria</taxon>
        <taxon>Burkholderiales</taxon>
        <taxon>Burkholderiaceae</taxon>
        <taxon>Burkholderia</taxon>
        <taxon>Burkholderia cepacia complex</taxon>
    </lineage>
</organism>
<comment type="caution">
    <text evidence="2">The sequence shown here is derived from an EMBL/GenBank/DDBJ whole genome shotgun (WGS) entry which is preliminary data.</text>
</comment>
<dbReference type="Proteomes" id="UP000036338">
    <property type="component" value="Unassembled WGS sequence"/>
</dbReference>
<sequence length="121" mass="13505">MTEKHRPIAGFRIVRPSVARSRMSGNRLVWPAEMRRLLEAFLTNELRRSLARTSAAEPAAQSTREPTPPLPRKVFNVGRIDPSKCTLPIISEAEAKAIGGRETFMHFGLDPDLYSATCDTL</sequence>
<protein>
    <submittedName>
        <fullName evidence="2">Uncharacterized protein</fullName>
    </submittedName>
</protein>
<feature type="region of interest" description="Disordered" evidence="1">
    <location>
        <begin position="52"/>
        <end position="75"/>
    </location>
</feature>
<proteinExistence type="predicted"/>
<dbReference type="EMBL" id="LDWR01000048">
    <property type="protein sequence ID" value="KML49960.1"/>
    <property type="molecule type" value="Genomic_DNA"/>
</dbReference>
<evidence type="ECO:0000256" key="1">
    <source>
        <dbReference type="SAM" id="MobiDB-lite"/>
    </source>
</evidence>